<sequence>MINWGVLGRERVEGWVIMGGLVGIQFIYAGNAVFFSYLMSLGVSPLSHIILSTLPTFFPVSFTLAAVPKEIQCKAFISACLCSIHWGNIVAIIIPQGVEDDFSSNCYSHAQPRSWHYLSNLLGFRVFICPIPLTNSIYFQGLFNRSCFTSYDKIICHRLCRFEPVRLSCNYSRVKIIGTLICVIGRIFDKEKIVGCLYLALAVFILSSNVVLQAHILGELPAPMTLCAVTSLIGFVTTMLAQLAQEHRIRLSLPLVRFCDLITFSLFVSKFCGASTLDHVLFKTNLLGFLGGVCVSFSGWALKKRGPVLVSMLSPIATVISTILSSFNRHLRRNYYLWKPRWYVPDVRWSLFHALGKRQRKFANLD</sequence>
<feature type="transmembrane region" description="Helical" evidence="4">
    <location>
        <begin position="196"/>
        <end position="216"/>
    </location>
</feature>
<dbReference type="PANTHER" id="PTHR31218">
    <property type="entry name" value="WAT1-RELATED PROTEIN"/>
    <property type="match status" value="1"/>
</dbReference>
<gene>
    <name evidence="5" type="ORF">Cgig2_005259</name>
</gene>
<protein>
    <submittedName>
        <fullName evidence="5">Uncharacterized protein</fullName>
    </submittedName>
</protein>
<dbReference type="AlphaFoldDB" id="A0A9Q1QD36"/>
<name>A0A9Q1QD36_9CARY</name>
<keyword evidence="6" id="KW-1185">Reference proteome</keyword>
<dbReference type="OrthoDB" id="642067at2759"/>
<feature type="transmembrane region" description="Helical" evidence="4">
    <location>
        <begin position="308"/>
        <end position="327"/>
    </location>
</feature>
<comment type="caution">
    <text evidence="5">The sequence shown here is derived from an EMBL/GenBank/DDBJ whole genome shotgun (WGS) entry which is preliminary data.</text>
</comment>
<proteinExistence type="predicted"/>
<evidence type="ECO:0000256" key="4">
    <source>
        <dbReference type="SAM" id="Phobius"/>
    </source>
</evidence>
<organism evidence="5 6">
    <name type="scientific">Carnegiea gigantea</name>
    <dbReference type="NCBI Taxonomy" id="171969"/>
    <lineage>
        <taxon>Eukaryota</taxon>
        <taxon>Viridiplantae</taxon>
        <taxon>Streptophyta</taxon>
        <taxon>Embryophyta</taxon>
        <taxon>Tracheophyta</taxon>
        <taxon>Spermatophyta</taxon>
        <taxon>Magnoliopsida</taxon>
        <taxon>eudicotyledons</taxon>
        <taxon>Gunneridae</taxon>
        <taxon>Pentapetalae</taxon>
        <taxon>Caryophyllales</taxon>
        <taxon>Cactineae</taxon>
        <taxon>Cactaceae</taxon>
        <taxon>Cactoideae</taxon>
        <taxon>Echinocereeae</taxon>
        <taxon>Carnegiea</taxon>
    </lineage>
</organism>
<dbReference type="EMBL" id="JAKOGI010000350">
    <property type="protein sequence ID" value="KAJ8436335.1"/>
    <property type="molecule type" value="Genomic_DNA"/>
</dbReference>
<dbReference type="GO" id="GO:0016020">
    <property type="term" value="C:membrane"/>
    <property type="evidence" value="ECO:0007669"/>
    <property type="project" value="InterPro"/>
</dbReference>
<accession>A0A9Q1QD36</accession>
<feature type="transmembrane region" description="Helical" evidence="4">
    <location>
        <begin position="114"/>
        <end position="133"/>
    </location>
</feature>
<evidence type="ECO:0000313" key="5">
    <source>
        <dbReference type="EMBL" id="KAJ8436335.1"/>
    </source>
</evidence>
<evidence type="ECO:0000256" key="2">
    <source>
        <dbReference type="ARBA" id="ARBA00022989"/>
    </source>
</evidence>
<feature type="transmembrane region" description="Helical" evidence="4">
    <location>
        <begin position="280"/>
        <end position="302"/>
    </location>
</feature>
<feature type="transmembrane region" description="Helical" evidence="4">
    <location>
        <begin position="49"/>
        <end position="68"/>
    </location>
</feature>
<feature type="transmembrane region" description="Helical" evidence="4">
    <location>
        <begin position="12"/>
        <end position="37"/>
    </location>
</feature>
<evidence type="ECO:0000256" key="1">
    <source>
        <dbReference type="ARBA" id="ARBA00022692"/>
    </source>
</evidence>
<dbReference type="Proteomes" id="UP001153076">
    <property type="component" value="Unassembled WGS sequence"/>
</dbReference>
<reference evidence="5" key="1">
    <citation type="submission" date="2022-04" db="EMBL/GenBank/DDBJ databases">
        <title>Carnegiea gigantea Genome sequencing and assembly v2.</title>
        <authorList>
            <person name="Copetti D."/>
            <person name="Sanderson M.J."/>
            <person name="Burquez A."/>
            <person name="Wojciechowski M.F."/>
        </authorList>
    </citation>
    <scope>NUCLEOTIDE SEQUENCE</scope>
    <source>
        <strain evidence="5">SGP5-SGP5p</strain>
        <tissue evidence="5">Aerial part</tissue>
    </source>
</reference>
<keyword evidence="2 4" id="KW-1133">Transmembrane helix</keyword>
<keyword evidence="1 4" id="KW-0812">Transmembrane</keyword>
<dbReference type="GO" id="GO:0022857">
    <property type="term" value="F:transmembrane transporter activity"/>
    <property type="evidence" value="ECO:0007669"/>
    <property type="project" value="InterPro"/>
</dbReference>
<feature type="transmembrane region" description="Helical" evidence="4">
    <location>
        <begin position="222"/>
        <end position="244"/>
    </location>
</feature>
<feature type="transmembrane region" description="Helical" evidence="4">
    <location>
        <begin position="75"/>
        <end position="94"/>
    </location>
</feature>
<dbReference type="InterPro" id="IPR030184">
    <property type="entry name" value="WAT1-related"/>
</dbReference>
<evidence type="ECO:0000313" key="6">
    <source>
        <dbReference type="Proteomes" id="UP001153076"/>
    </source>
</evidence>
<evidence type="ECO:0000256" key="3">
    <source>
        <dbReference type="ARBA" id="ARBA00023136"/>
    </source>
</evidence>
<keyword evidence="3 4" id="KW-0472">Membrane</keyword>